<dbReference type="EMBL" id="SZOD01000466">
    <property type="protein sequence ID" value="TKI83109.1"/>
    <property type="molecule type" value="Genomic_DNA"/>
</dbReference>
<comment type="caution">
    <text evidence="1">The sequence shown here is derived from an EMBL/GenBank/DDBJ whole genome shotgun (WGS) entry which is preliminary data.</text>
</comment>
<proteinExistence type="predicted"/>
<organism evidence="1 2">
    <name type="scientific">Bacillus mycoides</name>
    <dbReference type="NCBI Taxonomy" id="1405"/>
    <lineage>
        <taxon>Bacteria</taxon>
        <taxon>Bacillati</taxon>
        <taxon>Bacillota</taxon>
        <taxon>Bacilli</taxon>
        <taxon>Bacillales</taxon>
        <taxon>Bacillaceae</taxon>
        <taxon>Bacillus</taxon>
        <taxon>Bacillus cereus group</taxon>
    </lineage>
</organism>
<dbReference type="AlphaFoldDB" id="A0A4U3A6X5"/>
<gene>
    <name evidence="1" type="ORF">FC701_18930</name>
</gene>
<accession>A0A4U3A6X5</accession>
<evidence type="ECO:0000313" key="1">
    <source>
        <dbReference type="EMBL" id="TKI83109.1"/>
    </source>
</evidence>
<evidence type="ECO:0000313" key="2">
    <source>
        <dbReference type="Proteomes" id="UP000305524"/>
    </source>
</evidence>
<protein>
    <submittedName>
        <fullName evidence="1">Uncharacterized protein</fullName>
    </submittedName>
</protein>
<sequence length="203" mass="23289">MYNYDNPYYYHYAYWNRTPYDNRNCYAVPYDFSTSQYNSSPYIYSNLTNESFRQDSDNCHYVGTISPDGKTASGTYICDDGQSGKWSGTIIQFDKYEPELTEEAPPISEEMNIWGGKAKVKCSLNLDQNQIQIEGFILGMRVINQTVTLEGTTEIVDKKTVAGHTVKFVYGIQPTNRLIYVRAEFRIGGRIAGRLPVTTLIRW</sequence>
<reference evidence="1 2" key="1">
    <citation type="journal article" date="2019" name="Environ. Microbiol.">
        <title>An active ?-lactamase is a part of an orchestrated cell wall stress resistance network of Bacillus subtilis and related rhizosphere species.</title>
        <authorList>
            <person name="Bucher T."/>
            <person name="Keren-Paz A."/>
            <person name="Hausser J."/>
            <person name="Olender T."/>
            <person name="Cytryn E."/>
            <person name="Kolodkin-Gal I."/>
        </authorList>
    </citation>
    <scope>NUCLEOTIDE SEQUENCE [LARGE SCALE GENOMIC DNA]</scope>
    <source>
        <strain evidence="1 2">I186</strain>
    </source>
</reference>
<dbReference type="Proteomes" id="UP000305524">
    <property type="component" value="Unassembled WGS sequence"/>
</dbReference>
<dbReference type="RefSeq" id="WP_137058302.1">
    <property type="nucleotide sequence ID" value="NZ_SZOD01000466.1"/>
</dbReference>
<name>A0A4U3A6X5_BACMY</name>